<dbReference type="Proteomes" id="UP000663828">
    <property type="component" value="Unassembled WGS sequence"/>
</dbReference>
<reference evidence="3" key="1">
    <citation type="submission" date="2021-02" db="EMBL/GenBank/DDBJ databases">
        <authorList>
            <person name="Nowell W R."/>
        </authorList>
    </citation>
    <scope>NUCLEOTIDE SEQUENCE</scope>
</reference>
<feature type="transmembrane region" description="Helical" evidence="2">
    <location>
        <begin position="136"/>
        <end position="159"/>
    </location>
</feature>
<organism evidence="3 6">
    <name type="scientific">Adineta ricciae</name>
    <name type="common">Rotifer</name>
    <dbReference type="NCBI Taxonomy" id="249248"/>
    <lineage>
        <taxon>Eukaryota</taxon>
        <taxon>Metazoa</taxon>
        <taxon>Spiralia</taxon>
        <taxon>Gnathifera</taxon>
        <taxon>Rotifera</taxon>
        <taxon>Eurotatoria</taxon>
        <taxon>Bdelloidea</taxon>
        <taxon>Adinetida</taxon>
        <taxon>Adinetidae</taxon>
        <taxon>Adineta</taxon>
    </lineage>
</organism>
<comment type="caution">
    <text evidence="3">The sequence shown here is derived from an EMBL/GenBank/DDBJ whole genome shotgun (WGS) entry which is preliminary data.</text>
</comment>
<feature type="region of interest" description="Disordered" evidence="1">
    <location>
        <begin position="13"/>
        <end position="88"/>
    </location>
</feature>
<feature type="compositionally biased region" description="Pro residues" evidence="1">
    <location>
        <begin position="18"/>
        <end position="29"/>
    </location>
</feature>
<accession>A0A813NYX9</accession>
<evidence type="ECO:0000313" key="6">
    <source>
        <dbReference type="Proteomes" id="UP000663852"/>
    </source>
</evidence>
<dbReference type="Proteomes" id="UP000663852">
    <property type="component" value="Unassembled WGS sequence"/>
</dbReference>
<dbReference type="AlphaFoldDB" id="A0A813NYX9"/>
<evidence type="ECO:0000313" key="4">
    <source>
        <dbReference type="EMBL" id="CAF0744581.1"/>
    </source>
</evidence>
<dbReference type="OrthoDB" id="10012598at2759"/>
<dbReference type="EMBL" id="CAJNOR010000002">
    <property type="protein sequence ID" value="CAF0744581.1"/>
    <property type="molecule type" value="Genomic_DNA"/>
</dbReference>
<evidence type="ECO:0000256" key="1">
    <source>
        <dbReference type="SAM" id="MobiDB-lite"/>
    </source>
</evidence>
<evidence type="ECO:0000313" key="3">
    <source>
        <dbReference type="EMBL" id="CAF0742809.1"/>
    </source>
</evidence>
<proteinExistence type="predicted"/>
<dbReference type="EMBL" id="CAJNOJ010000004">
    <property type="protein sequence ID" value="CAF0742809.1"/>
    <property type="molecule type" value="Genomic_DNA"/>
</dbReference>
<evidence type="ECO:0000313" key="5">
    <source>
        <dbReference type="Proteomes" id="UP000663828"/>
    </source>
</evidence>
<sequence length="305" mass="32206">MTYDPVSTVYSYPYETPLQPPAIPQPYPYPTSTAGPAQTVRVYHYDEPPKYSSTTPKSNYQVPPQTISHTPPQFSSKSSKQPHLKSVQQKPVQSPSFSIYDNHANSVVNDNFDELPTLRTASTQTTKCYQSKLFRVALLLTLLALIVIAAVVPLVILVVKANTSTTTAAPACARTYSATFSSSTSSTASDCATWQAFTAGLTCSSYSTMRIYGTNNPTGITITSASVVTGLAAALRANSTYTGVAGGYTWAVGSCGSGLEITSTGSVCGCSSGYTIRACIYNANWGGINGATCSATGQTVSLYFA</sequence>
<protein>
    <submittedName>
        <fullName evidence="3">Uncharacterized protein</fullName>
    </submittedName>
</protein>
<feature type="compositionally biased region" description="Polar residues" evidence="1">
    <location>
        <begin position="51"/>
        <end position="74"/>
    </location>
</feature>
<name>A0A813NYX9_ADIRI</name>
<keyword evidence="2" id="KW-0812">Transmembrane</keyword>
<gene>
    <name evidence="3" type="ORF">EDS130_LOCUS1838</name>
    <name evidence="4" type="ORF">XAT740_LOCUS91</name>
</gene>
<keyword evidence="2" id="KW-1133">Transmembrane helix</keyword>
<keyword evidence="2" id="KW-0472">Membrane</keyword>
<evidence type="ECO:0000256" key="2">
    <source>
        <dbReference type="SAM" id="Phobius"/>
    </source>
</evidence>
<keyword evidence="5" id="KW-1185">Reference proteome</keyword>